<evidence type="ECO:0000313" key="2">
    <source>
        <dbReference type="EMBL" id="GAA2929126.1"/>
    </source>
</evidence>
<gene>
    <name evidence="2" type="ORF">GCM10010446_12060</name>
</gene>
<organism evidence="2 3">
    <name type="scientific">Streptomyces enissocaesilis</name>
    <dbReference type="NCBI Taxonomy" id="332589"/>
    <lineage>
        <taxon>Bacteria</taxon>
        <taxon>Bacillati</taxon>
        <taxon>Actinomycetota</taxon>
        <taxon>Actinomycetes</taxon>
        <taxon>Kitasatosporales</taxon>
        <taxon>Streptomycetaceae</taxon>
        <taxon>Streptomyces</taxon>
        <taxon>Streptomyces rochei group</taxon>
    </lineage>
</organism>
<feature type="region of interest" description="Disordered" evidence="1">
    <location>
        <begin position="187"/>
        <end position="234"/>
    </location>
</feature>
<feature type="compositionally biased region" description="Basic residues" evidence="1">
    <location>
        <begin position="223"/>
        <end position="234"/>
    </location>
</feature>
<accession>A0ABN3WW47</accession>
<dbReference type="InterPro" id="IPR012349">
    <property type="entry name" value="Split_barrel_FMN-bd"/>
</dbReference>
<feature type="compositionally biased region" description="Low complexity" evidence="1">
    <location>
        <begin position="198"/>
        <end position="222"/>
    </location>
</feature>
<proteinExistence type="predicted"/>
<dbReference type="EMBL" id="BAAAUD010000013">
    <property type="protein sequence ID" value="GAA2929126.1"/>
    <property type="molecule type" value="Genomic_DNA"/>
</dbReference>
<reference evidence="2 3" key="1">
    <citation type="journal article" date="2019" name="Int. J. Syst. Evol. Microbiol.">
        <title>The Global Catalogue of Microorganisms (GCM) 10K type strain sequencing project: providing services to taxonomists for standard genome sequencing and annotation.</title>
        <authorList>
            <consortium name="The Broad Institute Genomics Platform"/>
            <consortium name="The Broad Institute Genome Sequencing Center for Infectious Disease"/>
            <person name="Wu L."/>
            <person name="Ma J."/>
        </authorList>
    </citation>
    <scope>NUCLEOTIDE SEQUENCE [LARGE SCALE GENOMIC DNA]</scope>
    <source>
        <strain evidence="2 3">JCM 9088</strain>
    </source>
</reference>
<dbReference type="Gene3D" id="2.30.110.10">
    <property type="entry name" value="Electron Transport, Fmn-binding Protein, Chain A"/>
    <property type="match status" value="1"/>
</dbReference>
<dbReference type="InterPro" id="IPR024747">
    <property type="entry name" value="Pyridox_Oxase-rel"/>
</dbReference>
<dbReference type="Proteomes" id="UP001500403">
    <property type="component" value="Unassembled WGS sequence"/>
</dbReference>
<dbReference type="SUPFAM" id="SSF50475">
    <property type="entry name" value="FMN-binding split barrel"/>
    <property type="match status" value="1"/>
</dbReference>
<feature type="compositionally biased region" description="Basic and acidic residues" evidence="1">
    <location>
        <begin position="40"/>
        <end position="58"/>
    </location>
</feature>
<protein>
    <submittedName>
        <fullName evidence="2">Uncharacterized protein</fullName>
    </submittedName>
</protein>
<evidence type="ECO:0000256" key="1">
    <source>
        <dbReference type="SAM" id="MobiDB-lite"/>
    </source>
</evidence>
<sequence length="234" mass="24855">MFRWAVAMVTTERDASGPRPVFAHDSCGDPPDLPVRLPARPKEASRRIKSTDQLDRTGGEMGTGRQNQQLTATGRTGHRRLRDRGRTGRDGPGGVLRTGSVCRPGAAAAGTPMAVPAVYGVGFAARTLYVHGSLASRGLAAEPDATVCVTVTYVDGPVPTRSVFEHGVGHRGAVVFGVPRLITRRTGPGALPHGCASPPDTARPARGAAPAAPTSRSRPPFRCSRRRWSWTRPR</sequence>
<comment type="caution">
    <text evidence="2">The sequence shown here is derived from an EMBL/GenBank/DDBJ whole genome shotgun (WGS) entry which is preliminary data.</text>
</comment>
<keyword evidence="3" id="KW-1185">Reference proteome</keyword>
<dbReference type="Pfam" id="PF12900">
    <property type="entry name" value="Pyridox_ox_2"/>
    <property type="match status" value="1"/>
</dbReference>
<feature type="region of interest" description="Disordered" evidence="1">
    <location>
        <begin position="13"/>
        <end position="98"/>
    </location>
</feature>
<evidence type="ECO:0000313" key="3">
    <source>
        <dbReference type="Proteomes" id="UP001500403"/>
    </source>
</evidence>
<name>A0ABN3WW47_9ACTN</name>